<keyword evidence="3" id="KW-0238">DNA-binding</keyword>
<dbReference type="PROSITE" id="PS50811">
    <property type="entry name" value="WRKY"/>
    <property type="match status" value="1"/>
</dbReference>
<dbReference type="SMART" id="SM00774">
    <property type="entry name" value="WRKY"/>
    <property type="match status" value="1"/>
</dbReference>
<feature type="region of interest" description="Disordered" evidence="6">
    <location>
        <begin position="85"/>
        <end position="104"/>
    </location>
</feature>
<dbReference type="SUPFAM" id="SSF118290">
    <property type="entry name" value="WRKY DNA-binding domain"/>
    <property type="match status" value="1"/>
</dbReference>
<dbReference type="EMBL" id="CAEKKB010000006">
    <property type="protein sequence ID" value="CAB4315379.1"/>
    <property type="molecule type" value="Genomic_DNA"/>
</dbReference>
<dbReference type="Proteomes" id="UP000507245">
    <property type="component" value="Unassembled WGS sequence"/>
</dbReference>
<gene>
    <name evidence="8" type="ORF">CURHAP_LOCUS40631</name>
    <name evidence="9" type="ORF">ORAREDHAP_LOCUS40049</name>
</gene>
<keyword evidence="4" id="KW-0804">Transcription</keyword>
<evidence type="ECO:0000256" key="5">
    <source>
        <dbReference type="ARBA" id="ARBA00023242"/>
    </source>
</evidence>
<dbReference type="AlphaFoldDB" id="A0A6J5XP02"/>
<dbReference type="InterPro" id="IPR044810">
    <property type="entry name" value="WRKY_plant"/>
</dbReference>
<evidence type="ECO:0000313" key="11">
    <source>
        <dbReference type="Proteomes" id="UP000507245"/>
    </source>
</evidence>
<evidence type="ECO:0000256" key="2">
    <source>
        <dbReference type="ARBA" id="ARBA00023015"/>
    </source>
</evidence>
<comment type="subcellular location">
    <subcellularLocation>
        <location evidence="1">Nucleus</location>
    </subcellularLocation>
</comment>
<dbReference type="InterPro" id="IPR036576">
    <property type="entry name" value="WRKY_dom_sf"/>
</dbReference>
<dbReference type="Pfam" id="PF03106">
    <property type="entry name" value="WRKY"/>
    <property type="match status" value="1"/>
</dbReference>
<feature type="domain" description="WRKY" evidence="7">
    <location>
        <begin position="147"/>
        <end position="210"/>
    </location>
</feature>
<sequence>MELSWPESVLSNRERVMEELIQGRELASQLCRVLDDHKSTLVSGCGGGGGGDVESAEGLVNKILGSFANTLLILNGKEADGEIVSGDQIQGNSSGGGSADSSSWDANHAIIKSEDFHEEISCKSASTFKDRRGSYKRRKTSHSWTRDTPALTDDGHAWRKYGQKVIHNAKHPRNYFRCTHKFDQSCQATKHVQQILDDPPVFRTTYYGNHTCRDYLKASELILDCTSPRESSSFIRFGDIKQDHPFFSSFTSVKKEVVIKEEKPQPSDDHMMASHHHNHSSSGDYNVSPHPTTFKSSCPLSGLSSTIDPYDHEGDVMSGLIAGPYYFDDEVLQYEF</sequence>
<evidence type="ECO:0000256" key="4">
    <source>
        <dbReference type="ARBA" id="ARBA00023163"/>
    </source>
</evidence>
<dbReference type="GO" id="GO:0043565">
    <property type="term" value="F:sequence-specific DNA binding"/>
    <property type="evidence" value="ECO:0007669"/>
    <property type="project" value="InterPro"/>
</dbReference>
<dbReference type="GO" id="GO:0003700">
    <property type="term" value="F:DNA-binding transcription factor activity"/>
    <property type="evidence" value="ECO:0007669"/>
    <property type="project" value="InterPro"/>
</dbReference>
<keyword evidence="2" id="KW-0805">Transcription regulation</keyword>
<dbReference type="PANTHER" id="PTHR31282">
    <property type="entry name" value="WRKY TRANSCRIPTION FACTOR 21-RELATED"/>
    <property type="match status" value="1"/>
</dbReference>
<organism evidence="9 11">
    <name type="scientific">Prunus armeniaca</name>
    <name type="common">Apricot</name>
    <name type="synonym">Armeniaca vulgaris</name>
    <dbReference type="NCBI Taxonomy" id="36596"/>
    <lineage>
        <taxon>Eukaryota</taxon>
        <taxon>Viridiplantae</taxon>
        <taxon>Streptophyta</taxon>
        <taxon>Embryophyta</taxon>
        <taxon>Tracheophyta</taxon>
        <taxon>Spermatophyta</taxon>
        <taxon>Magnoliopsida</taxon>
        <taxon>eudicotyledons</taxon>
        <taxon>Gunneridae</taxon>
        <taxon>Pentapetalae</taxon>
        <taxon>rosids</taxon>
        <taxon>fabids</taxon>
        <taxon>Rosales</taxon>
        <taxon>Rosaceae</taxon>
        <taxon>Amygdaloideae</taxon>
        <taxon>Amygdaleae</taxon>
        <taxon>Prunus</taxon>
    </lineage>
</organism>
<evidence type="ECO:0000313" key="8">
    <source>
        <dbReference type="EMBL" id="CAB4284960.1"/>
    </source>
</evidence>
<dbReference type="GO" id="GO:0005634">
    <property type="term" value="C:nucleus"/>
    <property type="evidence" value="ECO:0007669"/>
    <property type="project" value="UniProtKB-SubCell"/>
</dbReference>
<evidence type="ECO:0000256" key="6">
    <source>
        <dbReference type="SAM" id="MobiDB-lite"/>
    </source>
</evidence>
<dbReference type="InterPro" id="IPR003657">
    <property type="entry name" value="WRKY_dom"/>
</dbReference>
<dbReference type="OrthoDB" id="2021064at2759"/>
<feature type="compositionally biased region" description="Basic and acidic residues" evidence="6">
    <location>
        <begin position="262"/>
        <end position="272"/>
    </location>
</feature>
<keyword evidence="5" id="KW-0539">Nucleus</keyword>
<keyword evidence="11" id="KW-1185">Reference proteome</keyword>
<evidence type="ECO:0000256" key="3">
    <source>
        <dbReference type="ARBA" id="ARBA00023125"/>
    </source>
</evidence>
<evidence type="ECO:0000256" key="1">
    <source>
        <dbReference type="ARBA" id="ARBA00004123"/>
    </source>
</evidence>
<dbReference type="EMBL" id="CAEKDK010000006">
    <property type="protein sequence ID" value="CAB4284960.1"/>
    <property type="molecule type" value="Genomic_DNA"/>
</dbReference>
<accession>A0A6J5XP02</accession>
<feature type="region of interest" description="Disordered" evidence="6">
    <location>
        <begin position="262"/>
        <end position="288"/>
    </location>
</feature>
<reference evidence="11" key="1">
    <citation type="journal article" date="2020" name="Genome Biol.">
        <title>Gamete binning: chromosome-level and haplotype-resolved genome assembly enabled by high-throughput single-cell sequencing of gamete genomes.</title>
        <authorList>
            <person name="Campoy J.A."/>
            <person name="Sun H."/>
            <person name="Goel M."/>
            <person name="Jiao W.-B."/>
            <person name="Folz-Donahue K."/>
            <person name="Wang N."/>
            <person name="Rubio M."/>
            <person name="Liu C."/>
            <person name="Kukat C."/>
            <person name="Ruiz D."/>
            <person name="Huettel B."/>
            <person name="Schneeberger K."/>
        </authorList>
    </citation>
    <scope>NUCLEOTIDE SEQUENCE [LARGE SCALE GENOMIC DNA]</scope>
    <source>
        <strain evidence="11">cv. Rojo Pasion</strain>
    </source>
</reference>
<protein>
    <recommendedName>
        <fullName evidence="7">WRKY domain-containing protein</fullName>
    </recommendedName>
</protein>
<dbReference type="Proteomes" id="UP000507222">
    <property type="component" value="Unassembled WGS sequence"/>
</dbReference>
<dbReference type="Gene3D" id="2.20.25.80">
    <property type="entry name" value="WRKY domain"/>
    <property type="match status" value="1"/>
</dbReference>
<reference evidence="9 10" key="2">
    <citation type="submission" date="2020-05" db="EMBL/GenBank/DDBJ databases">
        <authorList>
            <person name="Campoy J."/>
            <person name="Schneeberger K."/>
            <person name="Spophaly S."/>
        </authorList>
    </citation>
    <scope>NUCLEOTIDE SEQUENCE [LARGE SCALE GENOMIC DNA]</scope>
    <source>
        <strain evidence="9">PruArmRojPasFocal</strain>
    </source>
</reference>
<evidence type="ECO:0000259" key="7">
    <source>
        <dbReference type="PROSITE" id="PS50811"/>
    </source>
</evidence>
<proteinExistence type="predicted"/>
<evidence type="ECO:0000313" key="10">
    <source>
        <dbReference type="Proteomes" id="UP000507222"/>
    </source>
</evidence>
<name>A0A6J5XP02_PRUAR</name>
<evidence type="ECO:0000313" key="9">
    <source>
        <dbReference type="EMBL" id="CAB4315379.1"/>
    </source>
</evidence>